<accession>H1XUQ1</accession>
<organism evidence="2 3">
    <name type="scientific">Caldithrix abyssi DSM 13497</name>
    <dbReference type="NCBI Taxonomy" id="880073"/>
    <lineage>
        <taxon>Bacteria</taxon>
        <taxon>Pseudomonadati</taxon>
        <taxon>Calditrichota</taxon>
        <taxon>Calditrichia</taxon>
        <taxon>Calditrichales</taxon>
        <taxon>Calditrichaceae</taxon>
        <taxon>Caldithrix</taxon>
    </lineage>
</organism>
<dbReference type="FunCoup" id="H1XUQ1">
    <property type="interactions" value="38"/>
</dbReference>
<dbReference type="EMBL" id="CP018099">
    <property type="protein sequence ID" value="APF16784.1"/>
    <property type="molecule type" value="Genomic_DNA"/>
</dbReference>
<dbReference type="OrthoDB" id="9803578at2"/>
<dbReference type="eggNOG" id="COG2382">
    <property type="taxonomic scope" value="Bacteria"/>
</dbReference>
<dbReference type="PANTHER" id="PTHR48098">
    <property type="entry name" value="ENTEROCHELIN ESTERASE-RELATED"/>
    <property type="match status" value="1"/>
</dbReference>
<dbReference type="PANTHER" id="PTHR48098:SF3">
    <property type="entry name" value="IRON(III) ENTEROBACTIN ESTERASE"/>
    <property type="match status" value="1"/>
</dbReference>
<dbReference type="SUPFAM" id="SSF53474">
    <property type="entry name" value="alpha/beta-Hydrolases"/>
    <property type="match status" value="1"/>
</dbReference>
<dbReference type="Gene3D" id="2.60.40.10">
    <property type="entry name" value="Immunoglobulins"/>
    <property type="match status" value="1"/>
</dbReference>
<dbReference type="Proteomes" id="UP000183868">
    <property type="component" value="Chromosome"/>
</dbReference>
<dbReference type="SUPFAM" id="SSF81296">
    <property type="entry name" value="E set domains"/>
    <property type="match status" value="1"/>
</dbReference>
<dbReference type="InterPro" id="IPR000801">
    <property type="entry name" value="Esterase-like"/>
</dbReference>
<dbReference type="AlphaFoldDB" id="H1XUQ1"/>
<dbReference type="Pfam" id="PF00756">
    <property type="entry name" value="Esterase"/>
    <property type="match status" value="1"/>
</dbReference>
<dbReference type="EMBL" id="CM001402">
    <property type="protein sequence ID" value="EHO40550.1"/>
    <property type="molecule type" value="Genomic_DNA"/>
</dbReference>
<evidence type="ECO:0000313" key="3">
    <source>
        <dbReference type="Proteomes" id="UP000004671"/>
    </source>
</evidence>
<dbReference type="Proteomes" id="UP000004671">
    <property type="component" value="Chromosome"/>
</dbReference>
<name>H1XUQ1_CALAY</name>
<reference evidence="1 4" key="2">
    <citation type="submission" date="2016-11" db="EMBL/GenBank/DDBJ databases">
        <title>Genomic analysis of Caldithrix abyssi and proposal of a novel bacterial phylum Caldithrichaeota.</title>
        <authorList>
            <person name="Kublanov I."/>
            <person name="Sigalova O."/>
            <person name="Gavrilov S."/>
            <person name="Lebedinsky A."/>
            <person name="Ivanova N."/>
            <person name="Daum C."/>
            <person name="Reddy T."/>
            <person name="Klenk H.P."/>
            <person name="Goker M."/>
            <person name="Reva O."/>
            <person name="Miroshnichenko M."/>
            <person name="Kyprides N."/>
            <person name="Woyke T."/>
            <person name="Gelfand M."/>
        </authorList>
    </citation>
    <scope>NUCLEOTIDE SEQUENCE [LARGE SCALE GENOMIC DNA]</scope>
    <source>
        <strain evidence="1 4">LF13</strain>
    </source>
</reference>
<gene>
    <name evidence="1" type="ORF">Cabys_33</name>
    <name evidence="2" type="ORF">Calab_0916</name>
</gene>
<proteinExistence type="predicted"/>
<evidence type="ECO:0000313" key="1">
    <source>
        <dbReference type="EMBL" id="APF16784.1"/>
    </source>
</evidence>
<dbReference type="Gene3D" id="3.40.50.1820">
    <property type="entry name" value="alpha/beta hydrolase"/>
    <property type="match status" value="1"/>
</dbReference>
<evidence type="ECO:0000313" key="2">
    <source>
        <dbReference type="EMBL" id="EHO40550.1"/>
    </source>
</evidence>
<sequence precursor="true">MNRLKCVVLALSALLLVQCSSNEERFSSLLKEMEGLTSQEKTQSLKQFTQQNIFPFIEDSTAYFLFEDSSRQAVYLAGDMSAWRPDSIPLINIEQTNFWYAALRFPQRARLEYKFVCGGKWFLDPLNPLKDRGGMGENSVLAMPAYEFPQEVLFKREFRKSDLDTVVFKSRLLKNRRRIYFYKHQKAGDNSPLILFNDGGDYLTFGKARIVLDNLIGSGQLKPLLAIFIEPRNRKREYRFNDAYLKMVFQELLPFIQKRYGLKNNRLAMGGVSLGGLISLYALKNYSRNLDFVFSQSGALWLDDERILKELTDLSQPKTFLSLSYGLFENMEASHEHLKKILEQKQINFEIKTYYEGHNWGNWRAHLKDALLPFAGGKAK</sequence>
<dbReference type="RefSeq" id="WP_006927556.1">
    <property type="nucleotide sequence ID" value="NZ_CM001402.1"/>
</dbReference>
<dbReference type="HOGENOM" id="CLU_024314_1_0_0"/>
<dbReference type="InterPro" id="IPR050583">
    <property type="entry name" value="Mycobacterial_A85_antigen"/>
</dbReference>
<dbReference type="InterPro" id="IPR029058">
    <property type="entry name" value="AB_hydrolase_fold"/>
</dbReference>
<reference evidence="2 3" key="1">
    <citation type="submission" date="2011-09" db="EMBL/GenBank/DDBJ databases">
        <title>The permanent draft genome of Caldithrix abyssi DSM 13497.</title>
        <authorList>
            <consortium name="US DOE Joint Genome Institute (JGI-PGF)"/>
            <person name="Lucas S."/>
            <person name="Han J."/>
            <person name="Lapidus A."/>
            <person name="Bruce D."/>
            <person name="Goodwin L."/>
            <person name="Pitluck S."/>
            <person name="Peters L."/>
            <person name="Kyrpides N."/>
            <person name="Mavromatis K."/>
            <person name="Ivanova N."/>
            <person name="Mikhailova N."/>
            <person name="Chertkov O."/>
            <person name="Detter J.C."/>
            <person name="Tapia R."/>
            <person name="Han C."/>
            <person name="Land M."/>
            <person name="Hauser L."/>
            <person name="Markowitz V."/>
            <person name="Cheng J.-F."/>
            <person name="Hugenholtz P."/>
            <person name="Woyke T."/>
            <person name="Wu D."/>
            <person name="Spring S."/>
            <person name="Brambilla E."/>
            <person name="Klenk H.-P."/>
            <person name="Eisen J.A."/>
        </authorList>
    </citation>
    <scope>NUCLEOTIDE SEQUENCE [LARGE SCALE GENOMIC DNA]</scope>
    <source>
        <strain evidence="2 3">DSM 13497</strain>
    </source>
</reference>
<protein>
    <submittedName>
        <fullName evidence="1 2">Esterase</fullName>
    </submittedName>
</protein>
<dbReference type="PaxDb" id="880073-Calab_0916"/>
<dbReference type="STRING" id="880073.Cabys_33"/>
<dbReference type="KEGG" id="caby:Cabys_33"/>
<keyword evidence="3" id="KW-1185">Reference proteome</keyword>
<dbReference type="InterPro" id="IPR013783">
    <property type="entry name" value="Ig-like_fold"/>
</dbReference>
<evidence type="ECO:0000313" key="4">
    <source>
        <dbReference type="Proteomes" id="UP000183868"/>
    </source>
</evidence>
<dbReference type="CDD" id="cd02859">
    <property type="entry name" value="E_set_AMPKbeta_like_N"/>
    <property type="match status" value="1"/>
</dbReference>
<dbReference type="InterPro" id="IPR014756">
    <property type="entry name" value="Ig_E-set"/>
</dbReference>
<dbReference type="InParanoid" id="H1XUQ1"/>